<sequence length="105" mass="11995">MGADGRFTPICVLHVVRRPDLEERERKSARRRGRVMLRALVVSSFEEVYLMPNVKQSPMMFVKCIIGFGLTKFMDVNIDIQYFTTLDSFKDVCGLAINVMDSCLA</sequence>
<dbReference type="Proteomes" id="UP000257109">
    <property type="component" value="Unassembled WGS sequence"/>
</dbReference>
<protein>
    <submittedName>
        <fullName evidence="1">Uncharacterized protein</fullName>
    </submittedName>
</protein>
<accession>A0A371ENK3</accession>
<organism evidence="1 2">
    <name type="scientific">Mucuna pruriens</name>
    <name type="common">Velvet bean</name>
    <name type="synonym">Dolichos pruriens</name>
    <dbReference type="NCBI Taxonomy" id="157652"/>
    <lineage>
        <taxon>Eukaryota</taxon>
        <taxon>Viridiplantae</taxon>
        <taxon>Streptophyta</taxon>
        <taxon>Embryophyta</taxon>
        <taxon>Tracheophyta</taxon>
        <taxon>Spermatophyta</taxon>
        <taxon>Magnoliopsida</taxon>
        <taxon>eudicotyledons</taxon>
        <taxon>Gunneridae</taxon>
        <taxon>Pentapetalae</taxon>
        <taxon>rosids</taxon>
        <taxon>fabids</taxon>
        <taxon>Fabales</taxon>
        <taxon>Fabaceae</taxon>
        <taxon>Papilionoideae</taxon>
        <taxon>50 kb inversion clade</taxon>
        <taxon>NPAAA clade</taxon>
        <taxon>indigoferoid/millettioid clade</taxon>
        <taxon>Phaseoleae</taxon>
        <taxon>Mucuna</taxon>
    </lineage>
</organism>
<gene>
    <name evidence="1" type="ORF">CR513_53565</name>
</gene>
<keyword evidence="2" id="KW-1185">Reference proteome</keyword>
<feature type="non-terminal residue" evidence="1">
    <location>
        <position position="1"/>
    </location>
</feature>
<dbReference type="AlphaFoldDB" id="A0A371ENK3"/>
<evidence type="ECO:0000313" key="2">
    <source>
        <dbReference type="Proteomes" id="UP000257109"/>
    </source>
</evidence>
<proteinExistence type="predicted"/>
<reference evidence="1" key="1">
    <citation type="submission" date="2018-05" db="EMBL/GenBank/DDBJ databases">
        <title>Draft genome of Mucuna pruriens seed.</title>
        <authorList>
            <person name="Nnadi N.E."/>
            <person name="Vos R."/>
            <person name="Hasami M.H."/>
            <person name="Devisetty U.K."/>
            <person name="Aguiy J.C."/>
        </authorList>
    </citation>
    <scope>NUCLEOTIDE SEQUENCE [LARGE SCALE GENOMIC DNA]</scope>
    <source>
        <strain evidence="1">JCA_2017</strain>
    </source>
</reference>
<dbReference type="EMBL" id="QJKJ01012942">
    <property type="protein sequence ID" value="RDX67546.1"/>
    <property type="molecule type" value="Genomic_DNA"/>
</dbReference>
<name>A0A371ENK3_MUCPR</name>
<comment type="caution">
    <text evidence="1">The sequence shown here is derived from an EMBL/GenBank/DDBJ whole genome shotgun (WGS) entry which is preliminary data.</text>
</comment>
<evidence type="ECO:0000313" key="1">
    <source>
        <dbReference type="EMBL" id="RDX67546.1"/>
    </source>
</evidence>